<dbReference type="Proteomes" id="UP000032120">
    <property type="component" value="Unassembled WGS sequence"/>
</dbReference>
<proteinExistence type="predicted"/>
<feature type="domain" description="DUF202" evidence="6">
    <location>
        <begin position="10"/>
        <end position="71"/>
    </location>
</feature>
<dbReference type="RefSeq" id="WP_052492788.1">
    <property type="nucleotide sequence ID" value="NZ_JXSQ01000055.1"/>
</dbReference>
<dbReference type="AlphaFoldDB" id="A0A0D0HUA2"/>
<name>A0A0D0HUA2_9MICO</name>
<organism evidence="7 8">
    <name type="scientific">Leucobacter komagatae</name>
    <dbReference type="NCBI Taxonomy" id="55969"/>
    <lineage>
        <taxon>Bacteria</taxon>
        <taxon>Bacillati</taxon>
        <taxon>Actinomycetota</taxon>
        <taxon>Actinomycetes</taxon>
        <taxon>Micrococcales</taxon>
        <taxon>Microbacteriaceae</taxon>
        <taxon>Leucobacter</taxon>
    </lineage>
</organism>
<evidence type="ECO:0000256" key="4">
    <source>
        <dbReference type="ARBA" id="ARBA00023136"/>
    </source>
</evidence>
<dbReference type="EMBL" id="JXSQ01000055">
    <property type="protein sequence ID" value="KIP51246.1"/>
    <property type="molecule type" value="Genomic_DNA"/>
</dbReference>
<dbReference type="Pfam" id="PF02656">
    <property type="entry name" value="DUF202"/>
    <property type="match status" value="1"/>
</dbReference>
<evidence type="ECO:0000259" key="6">
    <source>
        <dbReference type="Pfam" id="PF02656"/>
    </source>
</evidence>
<evidence type="ECO:0000256" key="5">
    <source>
        <dbReference type="SAM" id="Phobius"/>
    </source>
</evidence>
<evidence type="ECO:0000313" key="7">
    <source>
        <dbReference type="EMBL" id="KIP51246.1"/>
    </source>
</evidence>
<dbReference type="GO" id="GO:0012505">
    <property type="term" value="C:endomembrane system"/>
    <property type="evidence" value="ECO:0007669"/>
    <property type="project" value="UniProtKB-SubCell"/>
</dbReference>
<accession>A0A0D0HUA2</accession>
<keyword evidence="4 5" id="KW-0472">Membrane</keyword>
<feature type="transmembrane region" description="Helical" evidence="5">
    <location>
        <begin position="46"/>
        <end position="66"/>
    </location>
</feature>
<keyword evidence="2 5" id="KW-0812">Transmembrane</keyword>
<evidence type="ECO:0000256" key="3">
    <source>
        <dbReference type="ARBA" id="ARBA00022989"/>
    </source>
</evidence>
<comment type="caution">
    <text evidence="7">The sequence shown here is derived from an EMBL/GenBank/DDBJ whole genome shotgun (WGS) entry which is preliminary data.</text>
</comment>
<evidence type="ECO:0000256" key="2">
    <source>
        <dbReference type="ARBA" id="ARBA00022692"/>
    </source>
</evidence>
<dbReference type="InterPro" id="IPR003807">
    <property type="entry name" value="DUF202"/>
</dbReference>
<comment type="subcellular location">
    <subcellularLocation>
        <location evidence="1">Endomembrane system</location>
        <topology evidence="1">Multi-pass membrane protein</topology>
    </subcellularLocation>
</comment>
<feature type="transmembrane region" description="Helical" evidence="5">
    <location>
        <begin position="21"/>
        <end position="40"/>
    </location>
</feature>
<gene>
    <name evidence="7" type="ORF">SD72_16550</name>
</gene>
<sequence>MTDASGLVPDEGMQLERTSLAWQRVALGLVAASLAAGRGLEDVFGLAAWGVAGIGVTAAVCLFFTTNKRYRSGRRHLSHIDPGSLPTGARTVLATAALTALVGGAAFFFLLTSS</sequence>
<reference evidence="7 8" key="1">
    <citation type="submission" date="2015-01" db="EMBL/GenBank/DDBJ databases">
        <title>Draft genome sequence of Leucobacter komagatae strain VKM ST2845.</title>
        <authorList>
            <person name="Karlyshev A.V."/>
            <person name="Kudryashova E.B."/>
        </authorList>
    </citation>
    <scope>NUCLEOTIDE SEQUENCE [LARGE SCALE GENOMIC DNA]</scope>
    <source>
        <strain evidence="7 8">VKM ST2845</strain>
    </source>
</reference>
<keyword evidence="3 5" id="KW-1133">Transmembrane helix</keyword>
<feature type="transmembrane region" description="Helical" evidence="5">
    <location>
        <begin position="87"/>
        <end position="111"/>
    </location>
</feature>
<protein>
    <recommendedName>
        <fullName evidence="6">DUF202 domain-containing protein</fullName>
    </recommendedName>
</protein>
<evidence type="ECO:0000313" key="8">
    <source>
        <dbReference type="Proteomes" id="UP000032120"/>
    </source>
</evidence>
<keyword evidence="8" id="KW-1185">Reference proteome</keyword>
<evidence type="ECO:0000256" key="1">
    <source>
        <dbReference type="ARBA" id="ARBA00004127"/>
    </source>
</evidence>